<dbReference type="GO" id="GO:0005730">
    <property type="term" value="C:nucleolus"/>
    <property type="evidence" value="ECO:0007669"/>
    <property type="project" value="TreeGrafter"/>
</dbReference>
<dbReference type="PANTHER" id="PTHR13500">
    <property type="entry name" value="NUCLEOLAR PRERIBOSOMAL-ASSOCIATED PROTEIN 1"/>
    <property type="match status" value="1"/>
</dbReference>
<sequence>MSNYPIGDWSDHQNILQLLVNDFSALEKKVKIFLKKVLKVNYADQNELQIVISNLKNFQDCIENIGSKPECSDFIIFILDLVVGHSRIREIFLENPNPRELRIVLIELFCLLCSCQIELAKDRENLIDFVLGTYNATLSYHDQLLLQLLFKFESAGLNLQRYQPFMWGVNGASFYAAKQSQKLAFLKLPTIEQTFKGINTQRLAASLSWFPIHLKMFTDSQIEIYLSIEDDYSNCYDPRFILPMFHHFLSNQTIVKCHKFISFGGLSYAIASLSSECEHLREIAYKILSQLHHHLECASYPQDRQLWIGLIDYIRSGLTEPNQRIDCIHTVFLVNFIEILSNPLGPMFPSAREYLIRSQFKPYNFKMLPAYYRIAMHLVSTSSVKSYTEFQKFIIIWINDSLRTGNDIRQCHRKGVFNDMLILYNSPLCAVENRPLIMNLILTAAKLYDGIKVLCLECAIFTWIKHQLITFTSIDGTGGTNKGLLFKLVVTIWQTAKTKTDNIDSVKRNIFYQSFGYELIDVLTRIMYKCQDRERIDKFTQIMEHILSQTNDELYVKNIKFNACFNLPFNLRTILSS</sequence>
<organism evidence="2 3">
    <name type="scientific">Blomia tropicalis</name>
    <name type="common">Mite</name>
    <dbReference type="NCBI Taxonomy" id="40697"/>
    <lineage>
        <taxon>Eukaryota</taxon>
        <taxon>Metazoa</taxon>
        <taxon>Ecdysozoa</taxon>
        <taxon>Arthropoda</taxon>
        <taxon>Chelicerata</taxon>
        <taxon>Arachnida</taxon>
        <taxon>Acari</taxon>
        <taxon>Acariformes</taxon>
        <taxon>Sarcoptiformes</taxon>
        <taxon>Astigmata</taxon>
        <taxon>Glycyphagoidea</taxon>
        <taxon>Echimyopodidae</taxon>
        <taxon>Blomia</taxon>
    </lineage>
</organism>
<dbReference type="GO" id="GO:0000463">
    <property type="term" value="P:maturation of LSU-rRNA from tricistronic rRNA transcript (SSU-rRNA, 5.8S rRNA, LSU-rRNA)"/>
    <property type="evidence" value="ECO:0007669"/>
    <property type="project" value="TreeGrafter"/>
</dbReference>
<keyword evidence="3" id="KW-1185">Reference proteome</keyword>
<dbReference type="GO" id="GO:0000466">
    <property type="term" value="P:maturation of 5.8S rRNA from tricistronic rRNA transcript (SSU-rRNA, 5.8S rRNA, LSU-rRNA)"/>
    <property type="evidence" value="ECO:0007669"/>
    <property type="project" value="TreeGrafter"/>
</dbReference>
<reference evidence="2" key="1">
    <citation type="submission" date="2022-12" db="EMBL/GenBank/DDBJ databases">
        <title>Genome assemblies of Blomia tropicalis.</title>
        <authorList>
            <person name="Cui Y."/>
        </authorList>
    </citation>
    <scope>NUCLEOTIDE SEQUENCE</scope>
    <source>
        <tissue evidence="2">Adult mites</tissue>
    </source>
</reference>
<dbReference type="InterPro" id="IPR039844">
    <property type="entry name" value="URB1"/>
</dbReference>
<gene>
    <name evidence="2" type="ORF">RDWZM_007808</name>
</gene>
<protein>
    <recommendedName>
        <fullName evidence="1">URB1 C-terminal domain-containing protein</fullName>
    </recommendedName>
</protein>
<dbReference type="Proteomes" id="UP001142055">
    <property type="component" value="Chromosome 3"/>
</dbReference>
<dbReference type="OMA" id="DRQLWIG"/>
<comment type="caution">
    <text evidence="2">The sequence shown here is derived from an EMBL/GenBank/DDBJ whole genome shotgun (WGS) entry which is preliminary data.</text>
</comment>
<dbReference type="Pfam" id="PF16201">
    <property type="entry name" value="NopRA1"/>
    <property type="match status" value="1"/>
</dbReference>
<dbReference type="EMBL" id="JAPWDV010000003">
    <property type="protein sequence ID" value="KAJ6216651.1"/>
    <property type="molecule type" value="Genomic_DNA"/>
</dbReference>
<evidence type="ECO:0000313" key="2">
    <source>
        <dbReference type="EMBL" id="KAJ6216651.1"/>
    </source>
</evidence>
<dbReference type="AlphaFoldDB" id="A0A9Q0RJG1"/>
<evidence type="ECO:0000313" key="3">
    <source>
        <dbReference type="Proteomes" id="UP001142055"/>
    </source>
</evidence>
<accession>A0A9Q0RJG1</accession>
<name>A0A9Q0RJG1_BLOTA</name>
<feature type="domain" description="URB1 C-terminal" evidence="1">
    <location>
        <begin position="266"/>
        <end position="463"/>
    </location>
</feature>
<evidence type="ECO:0000259" key="1">
    <source>
        <dbReference type="Pfam" id="PF16201"/>
    </source>
</evidence>
<dbReference type="InterPro" id="IPR032436">
    <property type="entry name" value="URB1_C"/>
</dbReference>
<dbReference type="PANTHER" id="PTHR13500:SF0">
    <property type="entry name" value="NUCLEOLAR PRE-RIBOSOMAL-ASSOCIATED PROTEIN 1"/>
    <property type="match status" value="1"/>
</dbReference>
<proteinExistence type="predicted"/>